<dbReference type="Proteomes" id="UP000027222">
    <property type="component" value="Unassembled WGS sequence"/>
</dbReference>
<protein>
    <recommendedName>
        <fullName evidence="4">F-box domain-containing protein</fullName>
    </recommendedName>
</protein>
<accession>A0A067U186</accession>
<name>A0A067U186_GALM3</name>
<keyword evidence="3" id="KW-1185">Reference proteome</keyword>
<reference evidence="3" key="1">
    <citation type="journal article" date="2014" name="Proc. Natl. Acad. Sci. U.S.A.">
        <title>Extensive sampling of basidiomycete genomes demonstrates inadequacy of the white-rot/brown-rot paradigm for wood decay fungi.</title>
        <authorList>
            <person name="Riley R."/>
            <person name="Salamov A.A."/>
            <person name="Brown D.W."/>
            <person name="Nagy L.G."/>
            <person name="Floudas D."/>
            <person name="Held B.W."/>
            <person name="Levasseur A."/>
            <person name="Lombard V."/>
            <person name="Morin E."/>
            <person name="Otillar R."/>
            <person name="Lindquist E.A."/>
            <person name="Sun H."/>
            <person name="LaButti K.M."/>
            <person name="Schmutz J."/>
            <person name="Jabbour D."/>
            <person name="Luo H."/>
            <person name="Baker S.E."/>
            <person name="Pisabarro A.G."/>
            <person name="Walton J.D."/>
            <person name="Blanchette R.A."/>
            <person name="Henrissat B."/>
            <person name="Martin F."/>
            <person name="Cullen D."/>
            <person name="Hibbett D.S."/>
            <person name="Grigoriev I.V."/>
        </authorList>
    </citation>
    <scope>NUCLEOTIDE SEQUENCE [LARGE SCALE GENOMIC DNA]</scope>
    <source>
        <strain evidence="3">CBS 339.88</strain>
    </source>
</reference>
<dbReference type="OrthoDB" id="3145912at2759"/>
<evidence type="ECO:0000256" key="1">
    <source>
        <dbReference type="SAM" id="MobiDB-lite"/>
    </source>
</evidence>
<feature type="compositionally biased region" description="Low complexity" evidence="1">
    <location>
        <begin position="1"/>
        <end position="14"/>
    </location>
</feature>
<sequence length="309" mass="34641">MSSSSVVLNRSSRSSGHDDAPEPFLPPEIIENILHRVANDNPELTAALLLVSPWFFMSLQARLQEVVVLIWPSTSLKFLDALRSQPNTLAKAVKALYISVFIDRGIAAQILQACSGVTDIACWLSDPFALIGMAGLRPQHLALPIATGHSPSNIINFNKPFFTGVTHLSIAEDSFLWKQWDWTAFRLLPKLTHVQLQLPILDAMHPESAHASVFRILGILPKLEVLLFHFLSRTRGPGTMAMTGVEAYCAGLRMLGDPRCVFRAAPHPKTIRKEVQETAFRQWDRWRWAEEVVEEQKRELVMSGPVAFF</sequence>
<evidence type="ECO:0000313" key="2">
    <source>
        <dbReference type="EMBL" id="KDR86034.1"/>
    </source>
</evidence>
<gene>
    <name evidence="2" type="ORF">GALMADRAFT_219073</name>
</gene>
<dbReference type="HOGENOM" id="CLU_051720_0_1_1"/>
<organism evidence="2 3">
    <name type="scientific">Galerina marginata (strain CBS 339.88)</name>
    <dbReference type="NCBI Taxonomy" id="685588"/>
    <lineage>
        <taxon>Eukaryota</taxon>
        <taxon>Fungi</taxon>
        <taxon>Dikarya</taxon>
        <taxon>Basidiomycota</taxon>
        <taxon>Agaricomycotina</taxon>
        <taxon>Agaricomycetes</taxon>
        <taxon>Agaricomycetidae</taxon>
        <taxon>Agaricales</taxon>
        <taxon>Agaricineae</taxon>
        <taxon>Strophariaceae</taxon>
        <taxon>Galerina</taxon>
    </lineage>
</organism>
<dbReference type="AlphaFoldDB" id="A0A067U186"/>
<evidence type="ECO:0008006" key="4">
    <source>
        <dbReference type="Google" id="ProtNLM"/>
    </source>
</evidence>
<dbReference type="EMBL" id="KL142367">
    <property type="protein sequence ID" value="KDR86034.1"/>
    <property type="molecule type" value="Genomic_DNA"/>
</dbReference>
<proteinExistence type="predicted"/>
<evidence type="ECO:0000313" key="3">
    <source>
        <dbReference type="Proteomes" id="UP000027222"/>
    </source>
</evidence>
<feature type="region of interest" description="Disordered" evidence="1">
    <location>
        <begin position="1"/>
        <end position="23"/>
    </location>
</feature>